<dbReference type="AlphaFoldDB" id="A0A9W3ZWK3"/>
<dbReference type="Pfam" id="PF10924">
    <property type="entry name" value="DUF2711"/>
    <property type="match status" value="1"/>
</dbReference>
<organism evidence="1 2">
    <name type="scientific">Bacillus thuringiensis subsp. tolworthi</name>
    <dbReference type="NCBI Taxonomy" id="1442"/>
    <lineage>
        <taxon>Bacteria</taxon>
        <taxon>Bacillati</taxon>
        <taxon>Bacillota</taxon>
        <taxon>Bacilli</taxon>
        <taxon>Bacillales</taxon>
        <taxon>Bacillaceae</taxon>
        <taxon>Bacillus</taxon>
        <taxon>Bacillus cereus group</taxon>
    </lineage>
</organism>
<dbReference type="InterPro" id="IPR024250">
    <property type="entry name" value="DUF2711"/>
</dbReference>
<proteinExistence type="predicted"/>
<evidence type="ECO:0000313" key="1">
    <source>
        <dbReference type="EMBL" id="BAR84576.1"/>
    </source>
</evidence>
<protein>
    <submittedName>
        <fullName evidence="1">Uncharacterized protein YwbB</fullName>
    </submittedName>
</protein>
<gene>
    <name evidence="1" type="ORF">KNN_03732</name>
</gene>
<dbReference type="Proteomes" id="UP000055316">
    <property type="component" value="Chromosome"/>
</dbReference>
<sequence>MLDYIWLDDKSPILEQLPRNFKSAAILLHPFIQMPLEWEKSVRKRPYEHIYPSAEEIIYNGKSVSWKEMMSCSGLHSYADLAMAMLTSISALSEEYKREDLAEKLHSN</sequence>
<dbReference type="EMBL" id="AP014864">
    <property type="protein sequence ID" value="BAR84576.1"/>
    <property type="molecule type" value="Genomic_DNA"/>
</dbReference>
<name>A0A9W3ZWK3_BACTO</name>
<reference evidence="1 2" key="1">
    <citation type="submission" date="2015-05" db="EMBL/GenBank/DDBJ databases">
        <title>Whole genome sequence of Bacillus thuringiensis serovar tolworthi Pasteur Institute Standard strain.</title>
        <authorList>
            <person name="Kanda K."/>
            <person name="Nakashima K."/>
            <person name="Nagano Y."/>
        </authorList>
    </citation>
    <scope>NUCLEOTIDE SEQUENCE [LARGE SCALE GENOMIC DNA]</scope>
    <source>
        <strain evidence="1 2">Pasteur Institute Standard strain</strain>
    </source>
</reference>
<evidence type="ECO:0000313" key="2">
    <source>
        <dbReference type="Proteomes" id="UP000055316"/>
    </source>
</evidence>
<accession>A0A9W3ZWK3</accession>